<dbReference type="OrthoDB" id="1689029at2759"/>
<proteinExistence type="predicted"/>
<evidence type="ECO:0000313" key="1">
    <source>
        <dbReference type="EMBL" id="KAH7262901.1"/>
    </source>
</evidence>
<name>A0A8K0WH95_9HYPO</name>
<dbReference type="AlphaFoldDB" id="A0A8K0WH95"/>
<dbReference type="EMBL" id="JAGPXF010000001">
    <property type="protein sequence ID" value="KAH7262901.1"/>
    <property type="molecule type" value="Genomic_DNA"/>
</dbReference>
<evidence type="ECO:0000313" key="2">
    <source>
        <dbReference type="Proteomes" id="UP000813427"/>
    </source>
</evidence>
<comment type="caution">
    <text evidence="1">The sequence shown here is derived from an EMBL/GenBank/DDBJ whole genome shotgun (WGS) entry which is preliminary data.</text>
</comment>
<dbReference type="Proteomes" id="UP000813427">
    <property type="component" value="Unassembled WGS sequence"/>
</dbReference>
<organism evidence="1 2">
    <name type="scientific">Fusarium tricinctum</name>
    <dbReference type="NCBI Taxonomy" id="61284"/>
    <lineage>
        <taxon>Eukaryota</taxon>
        <taxon>Fungi</taxon>
        <taxon>Dikarya</taxon>
        <taxon>Ascomycota</taxon>
        <taxon>Pezizomycotina</taxon>
        <taxon>Sordariomycetes</taxon>
        <taxon>Hypocreomycetidae</taxon>
        <taxon>Hypocreales</taxon>
        <taxon>Nectriaceae</taxon>
        <taxon>Fusarium</taxon>
        <taxon>Fusarium tricinctum species complex</taxon>
    </lineage>
</organism>
<keyword evidence="2" id="KW-1185">Reference proteome</keyword>
<sequence>MPYTNFKILDKYSYQNGFGSYMTIPGSPVGANSPQKPPYGYDAQAKLQSWLYRTNSRFKFKETIIRGRAPLPNLCANG</sequence>
<protein>
    <submittedName>
        <fullName evidence="1">Uncharacterized protein</fullName>
    </submittedName>
</protein>
<accession>A0A8K0WH95</accession>
<reference evidence="1" key="1">
    <citation type="journal article" date="2021" name="Nat. Commun.">
        <title>Genetic determinants of endophytism in the Arabidopsis root mycobiome.</title>
        <authorList>
            <person name="Mesny F."/>
            <person name="Miyauchi S."/>
            <person name="Thiergart T."/>
            <person name="Pickel B."/>
            <person name="Atanasova L."/>
            <person name="Karlsson M."/>
            <person name="Huettel B."/>
            <person name="Barry K.W."/>
            <person name="Haridas S."/>
            <person name="Chen C."/>
            <person name="Bauer D."/>
            <person name="Andreopoulos W."/>
            <person name="Pangilinan J."/>
            <person name="LaButti K."/>
            <person name="Riley R."/>
            <person name="Lipzen A."/>
            <person name="Clum A."/>
            <person name="Drula E."/>
            <person name="Henrissat B."/>
            <person name="Kohler A."/>
            <person name="Grigoriev I.V."/>
            <person name="Martin F.M."/>
            <person name="Hacquard S."/>
        </authorList>
    </citation>
    <scope>NUCLEOTIDE SEQUENCE</scope>
    <source>
        <strain evidence="1">MPI-SDFR-AT-0068</strain>
    </source>
</reference>
<gene>
    <name evidence="1" type="ORF">BKA59DRAFT_505921</name>
</gene>